<dbReference type="FunFam" id="3.90.550.10:FF:000139">
    <property type="entry name" value="Chitin synthase 8"/>
    <property type="match status" value="1"/>
</dbReference>
<dbReference type="Gene3D" id="1.10.565.10">
    <property type="entry name" value="Retinoid X Receptor"/>
    <property type="match status" value="1"/>
</dbReference>
<dbReference type="PROSITE" id="PS51030">
    <property type="entry name" value="NUCLEAR_REC_DBD_2"/>
    <property type="match status" value="1"/>
</dbReference>
<evidence type="ECO:0000256" key="1">
    <source>
        <dbReference type="ARBA" id="ARBA00004651"/>
    </source>
</evidence>
<gene>
    <name evidence="25" type="ORF">ROHU_036969</name>
</gene>
<feature type="region of interest" description="Disordered" evidence="21">
    <location>
        <begin position="174"/>
        <end position="204"/>
    </location>
</feature>
<dbReference type="FunFam" id="3.30.50.10:FF:000021">
    <property type="entry name" value="bile acid receptor isoform X2"/>
    <property type="match status" value="1"/>
</dbReference>
<keyword evidence="3" id="KW-1003">Cell membrane</keyword>
<accession>A0A498MBM8</accession>
<feature type="transmembrane region" description="Helical" evidence="22">
    <location>
        <begin position="1679"/>
        <end position="1698"/>
    </location>
</feature>
<dbReference type="PRINTS" id="PR00047">
    <property type="entry name" value="STROIDFINGER"/>
</dbReference>
<dbReference type="Gene3D" id="3.30.50.10">
    <property type="entry name" value="Erythroid Transcription Factor GATA-1, subunit A"/>
    <property type="match status" value="1"/>
</dbReference>
<evidence type="ECO:0000256" key="6">
    <source>
        <dbReference type="ARBA" id="ARBA00022692"/>
    </source>
</evidence>
<evidence type="ECO:0000313" key="26">
    <source>
        <dbReference type="Proteomes" id="UP000290572"/>
    </source>
</evidence>
<keyword evidence="11" id="KW-0805">Transcription regulation</keyword>
<dbReference type="GO" id="GO:0008270">
    <property type="term" value="F:zinc ion binding"/>
    <property type="evidence" value="ECO:0007669"/>
    <property type="project" value="UniProtKB-KW"/>
</dbReference>
<feature type="transmembrane region" description="Helical" evidence="22">
    <location>
        <begin position="438"/>
        <end position="457"/>
    </location>
</feature>
<dbReference type="CDD" id="cd04190">
    <property type="entry name" value="Chitin_synth_C"/>
    <property type="match status" value="1"/>
</dbReference>
<dbReference type="InterPro" id="IPR035500">
    <property type="entry name" value="NHR-like_dom_sf"/>
</dbReference>
<evidence type="ECO:0000256" key="19">
    <source>
        <dbReference type="ARBA" id="ARBA00046329"/>
    </source>
</evidence>
<comment type="caution">
    <text evidence="25">The sequence shown here is derived from an EMBL/GenBank/DDBJ whole genome shotgun (WGS) entry which is preliminary data.</text>
</comment>
<evidence type="ECO:0000256" key="8">
    <source>
        <dbReference type="ARBA" id="ARBA00022771"/>
    </source>
</evidence>
<protein>
    <recommendedName>
        <fullName evidence="2">chitin synthase</fullName>
        <ecNumber evidence="2">2.4.1.16</ecNumber>
    </recommendedName>
</protein>
<keyword evidence="5" id="KW-0808">Transferase</keyword>
<evidence type="ECO:0000256" key="5">
    <source>
        <dbReference type="ARBA" id="ARBA00022679"/>
    </source>
</evidence>
<feature type="transmembrane region" description="Helical" evidence="22">
    <location>
        <begin position="589"/>
        <end position="610"/>
    </location>
</feature>
<dbReference type="InterPro" id="IPR001723">
    <property type="entry name" value="Nuclear_hrmn_rcpt"/>
</dbReference>
<evidence type="ECO:0000256" key="18">
    <source>
        <dbReference type="ARBA" id="ARBA00023242"/>
    </source>
</evidence>
<feature type="transmembrane region" description="Helical" evidence="22">
    <location>
        <begin position="464"/>
        <end position="481"/>
    </location>
</feature>
<evidence type="ECO:0000256" key="20">
    <source>
        <dbReference type="ARBA" id="ARBA00048014"/>
    </source>
</evidence>
<feature type="transmembrane region" description="Helical" evidence="22">
    <location>
        <begin position="1723"/>
        <end position="1744"/>
    </location>
</feature>
<keyword evidence="13" id="KW-0238">DNA-binding</keyword>
<evidence type="ECO:0000256" key="10">
    <source>
        <dbReference type="ARBA" id="ARBA00022989"/>
    </source>
</evidence>
<dbReference type="CDD" id="cd06962">
    <property type="entry name" value="NR_DBD_FXR"/>
    <property type="match status" value="1"/>
</dbReference>
<proteinExistence type="inferred from homology"/>
<dbReference type="PROSITE" id="PS00031">
    <property type="entry name" value="NUCLEAR_REC_DBD_1"/>
    <property type="match status" value="1"/>
</dbReference>
<feature type="transmembrane region" description="Helical" evidence="22">
    <location>
        <begin position="1511"/>
        <end position="1534"/>
    </location>
</feature>
<feature type="transmembrane region" description="Helical" evidence="22">
    <location>
        <begin position="1273"/>
        <end position="1297"/>
    </location>
</feature>
<dbReference type="SMART" id="SM00430">
    <property type="entry name" value="HOLI"/>
    <property type="match status" value="1"/>
</dbReference>
<evidence type="ECO:0000256" key="16">
    <source>
        <dbReference type="ARBA" id="ARBA00023170"/>
    </source>
</evidence>
<evidence type="ECO:0000256" key="9">
    <source>
        <dbReference type="ARBA" id="ARBA00022833"/>
    </source>
</evidence>
<keyword evidence="10 22" id="KW-1133">Transmembrane helix</keyword>
<dbReference type="SMART" id="SM00399">
    <property type="entry name" value="ZnF_C4"/>
    <property type="match status" value="1"/>
</dbReference>
<feature type="transmembrane region" description="Helical" evidence="22">
    <location>
        <begin position="1756"/>
        <end position="1780"/>
    </location>
</feature>
<feature type="region of interest" description="Disordered" evidence="21">
    <location>
        <begin position="1"/>
        <end position="20"/>
    </location>
</feature>
<feature type="transmembrane region" description="Helical" evidence="22">
    <location>
        <begin position="487"/>
        <end position="508"/>
    </location>
</feature>
<name>A0A498MBM8_LABRO</name>
<keyword evidence="16" id="KW-0675">Receptor</keyword>
<evidence type="ECO:0000256" key="4">
    <source>
        <dbReference type="ARBA" id="ARBA00022676"/>
    </source>
</evidence>
<dbReference type="STRING" id="84645.A0A498MBM8"/>
<keyword evidence="8" id="KW-0863">Zinc-finger</keyword>
<keyword evidence="12" id="KW-0175">Coiled coil</keyword>
<feature type="transmembrane region" description="Helical" evidence="22">
    <location>
        <begin position="658"/>
        <end position="676"/>
    </location>
</feature>
<dbReference type="InterPro" id="IPR004835">
    <property type="entry name" value="Chitin_synth"/>
</dbReference>
<evidence type="ECO:0000256" key="2">
    <source>
        <dbReference type="ARBA" id="ARBA00012543"/>
    </source>
</evidence>
<dbReference type="InterPro" id="IPR000536">
    <property type="entry name" value="Nucl_hrmn_rcpt_lig-bd"/>
</dbReference>
<feature type="transmembrane region" description="Helical" evidence="22">
    <location>
        <begin position="1617"/>
        <end position="1637"/>
    </location>
</feature>
<comment type="similarity">
    <text evidence="19">Belongs to the chitin synthase family. Class IV subfamily.</text>
</comment>
<dbReference type="SUPFAM" id="SSF48508">
    <property type="entry name" value="Nuclear receptor ligand-binding domain"/>
    <property type="match status" value="1"/>
</dbReference>
<evidence type="ECO:0000313" key="25">
    <source>
        <dbReference type="EMBL" id="RXN18331.1"/>
    </source>
</evidence>
<dbReference type="PROSITE" id="PS51843">
    <property type="entry name" value="NR_LBD"/>
    <property type="match status" value="1"/>
</dbReference>
<dbReference type="PANTHER" id="PTHR22914:SF42">
    <property type="entry name" value="CHITIN SYNTHASE"/>
    <property type="match status" value="1"/>
</dbReference>
<evidence type="ECO:0000256" key="7">
    <source>
        <dbReference type="ARBA" id="ARBA00022723"/>
    </source>
</evidence>
<evidence type="ECO:0000256" key="14">
    <source>
        <dbReference type="ARBA" id="ARBA00023136"/>
    </source>
</evidence>
<feature type="domain" description="Nuclear receptor" evidence="23">
    <location>
        <begin position="86"/>
        <end position="161"/>
    </location>
</feature>
<feature type="domain" description="NR LBD" evidence="24">
    <location>
        <begin position="211"/>
        <end position="444"/>
    </location>
</feature>
<evidence type="ECO:0000256" key="22">
    <source>
        <dbReference type="SAM" id="Phobius"/>
    </source>
</evidence>
<dbReference type="InterPro" id="IPR029044">
    <property type="entry name" value="Nucleotide-diphossugar_trans"/>
</dbReference>
<evidence type="ECO:0000256" key="12">
    <source>
        <dbReference type="ARBA" id="ARBA00023054"/>
    </source>
</evidence>
<evidence type="ECO:0000256" key="15">
    <source>
        <dbReference type="ARBA" id="ARBA00023163"/>
    </source>
</evidence>
<dbReference type="Proteomes" id="UP000290572">
    <property type="component" value="Unassembled WGS sequence"/>
</dbReference>
<sequence>MPFTNYPSMQYTSVEPSMSSPSYYSNQHCYPQYSGEEWFSPTTMFEMRKGPLEGGFDNELEESCPVVPTVCKRPRHAAHSGRSKGEELCVVCGDKASGYHYNALTCEGCKGFFRRSITKNAVYKCKSGGNCEMDMYMRRKCQECRLRKCKEMGMLAECLLTEIQCKSKRLRKNTKASSDESTGDDVVDSRDGKQVVSTTKPSKENLELSQDQQALINYIVDAHNKHRIPQEMAKKLLQEQFNAKENFLLLTEMATTHVQVLVEFTKNIPGFSTLDHEDQIALLKGSAVEAMFLRSAQVFSKKQPNGHTEVLEDRIRRSGMSEEFITPMFNFYRSIGELQMMQEEHALLTAITILSPGCGPSYNICLVSAEICLPFSVPSSKNHSGPQPRNGGRSAVKPRITSRSTLKPILKPTQSWDVCKQVPIIQDEQMPKKRVQCFKWFSCAIVGMLVFVLALLSKVLFVEFLVALGAAVLTIVAMPHFDIVTNVMILNSVSILSAVFQVVAECIAEERKRFIMLPVFSIFLIVAGYVLFAISYLVFESSLEIKISVGLAIVATICVSVNWWENYSTLFKVPFLEDISRDIAQSRNVVCIISSLIRILVTSAVLGAYVPLSGQDWKSVKLVFETVVVSLVAIQIVSSALCRWFVVVACKMHALRRSFVMPMYLASITVLAAFLVPAGVRIPVSNQTCFENHQPKSSDEWLLLLLTDTIKTLNTRDIVVHMKIGGLVCLGCSALSWWLGLMLSTVYIWYLKIHRIERTQDLFVRRMYEGAFLEQSMLLNTRFEIRKRIKEKKSTKETIRVFLCATMWHETYDEMMKIIISMFRLDKYRPKTDKHSDVEFEFHIYFDDAFKDVDNGRHANEYAEILVDVIKEVYTIFSEEDPCIFKKTATLPHQTIINTPYGGRLEYTLPKGNLMMVHLKDKTLIRHKKRWSQIMYLYYILGWRLNRQYFTEFEAGKDLDSLKEKLKKDRGNTYILALDGDTDFQPSAVMLLIDRLKLYPEVGAACGRIHPTGTGPMVWYQKFEYAVGHWLQKTAEHVFGCVLCSPGCFSLFRGAALMDDNVMKRYTTKASEASHYVQYDQGEDRWLCTLLLQQGWRVEYNAASDAYTNAPQDFKEFYNQRRRWGPSTMANTIDLLGSGGLTSQKNSSISKLYILYQIVSMAASILGPATICLMISGSFVFILNMDENIALTLAIVPPTVYLILCFKLKSDMQIKIAAVMSVLYAFLMAGTILSIIGDLVRQNTFLTPSGLFLIGMVALYLITAALHPQEFSLVIYGLLYFLCIPSGYLLLAIYSIVNMNNVTWGTRETGSQAKATAVDTLKRKVMNATCCKCPCLESENMTEEIPTEVITKTEKPPLETQREHESQLTLHQTWIEHLQMKSYDFPLDESALPLGEIDFWRELQKKYLEPLKENKEQQEKIANDLRELRNKAIGDSVSIKIPKIYPNGTHSTTETFSLDPIALMFLLSFTVLLLMQFVAMLYHRQSWDVCREVPIIQQEQKPKKRVLCLKLFSCAIVGILIFALVVLSKTSFLLLITFGNNETEIICPEQKTTALLGIGFILVGPSVLLLLKSTWKFIFKSATMPLKKTVFWVLGVEFLVALGAAVLTIVAMPHFDIVTNVMILNSVSILSAVFQVVAECLAKERKRLIMVPACSIFLIVIGYVLFAISYLVFESSLEIKISVSLAIIGSLCVSVNWWENYSTLFKVPFLKDISRDIAQSRNVVCIISSLMRILVTSAVVAAYIPLSGQEWKSVKLVFETVVVLLVAIQIVSSALCRWFVVVACKMHALRRSFVMPMYLASITVMAVFLVPVVVRIPESNHTSTCFENLRPNSSDKWLHLLLTDVVRTLNARGIVVHMKIGGLVCLGCSALSWWLGLILSTIYIWYLKIQRIERTQDLFVRRMYEGVFLEQSMLLNIRFEIRKRIKEKQG</sequence>
<comment type="subcellular location">
    <subcellularLocation>
        <location evidence="1">Cell membrane</location>
        <topology evidence="1">Multi-pass membrane protein</topology>
    </subcellularLocation>
</comment>
<evidence type="ECO:0000256" key="21">
    <source>
        <dbReference type="SAM" id="MobiDB-lite"/>
    </source>
</evidence>
<feature type="transmembrane region" description="Helical" evidence="22">
    <location>
        <begin position="1153"/>
        <end position="1183"/>
    </location>
</feature>
<evidence type="ECO:0000256" key="11">
    <source>
        <dbReference type="ARBA" id="ARBA00023015"/>
    </source>
</evidence>
<evidence type="ECO:0000256" key="3">
    <source>
        <dbReference type="ARBA" id="ARBA00022475"/>
    </source>
</evidence>
<feature type="transmembrane region" description="Helical" evidence="22">
    <location>
        <begin position="515"/>
        <end position="539"/>
    </location>
</feature>
<keyword evidence="26" id="KW-1185">Reference proteome</keyword>
<dbReference type="InterPro" id="IPR013088">
    <property type="entry name" value="Znf_NHR/GATA"/>
</dbReference>
<reference evidence="25 26" key="1">
    <citation type="submission" date="2018-03" db="EMBL/GenBank/DDBJ databases">
        <title>Draft genome sequence of Rohu Carp (Labeo rohita).</title>
        <authorList>
            <person name="Das P."/>
            <person name="Kushwaha B."/>
            <person name="Joshi C.G."/>
            <person name="Kumar D."/>
            <person name="Nagpure N.S."/>
            <person name="Sahoo L."/>
            <person name="Das S.P."/>
            <person name="Bit A."/>
            <person name="Patnaik S."/>
            <person name="Meher P.K."/>
            <person name="Jayasankar P."/>
            <person name="Koringa P.G."/>
            <person name="Patel N.V."/>
            <person name="Hinsu A.T."/>
            <person name="Kumar R."/>
            <person name="Pandey M."/>
            <person name="Agarwal S."/>
            <person name="Srivastava S."/>
            <person name="Singh M."/>
            <person name="Iquebal M.A."/>
            <person name="Jaiswal S."/>
            <person name="Angadi U.B."/>
            <person name="Kumar N."/>
            <person name="Raza M."/>
            <person name="Shah T.M."/>
            <person name="Rai A."/>
            <person name="Jena J.K."/>
        </authorList>
    </citation>
    <scope>NUCLEOTIDE SEQUENCE [LARGE SCALE GENOMIC DNA]</scope>
    <source>
        <strain evidence="25">DASCIFA01</strain>
        <tissue evidence="25">Testis</tissue>
    </source>
</reference>
<feature type="transmembrane region" description="Helical" evidence="22">
    <location>
        <begin position="724"/>
        <end position="750"/>
    </location>
</feature>
<feature type="transmembrane region" description="Helical" evidence="22">
    <location>
        <begin position="622"/>
        <end position="646"/>
    </location>
</feature>
<evidence type="ECO:0000256" key="13">
    <source>
        <dbReference type="ARBA" id="ARBA00023125"/>
    </source>
</evidence>
<dbReference type="EC" id="2.4.1.16" evidence="2"/>
<feature type="transmembrane region" description="Helical" evidence="22">
    <location>
        <begin position="1461"/>
        <end position="1482"/>
    </location>
</feature>
<keyword evidence="15" id="KW-0804">Transcription</keyword>
<dbReference type="EMBL" id="QBIY01012722">
    <property type="protein sequence ID" value="RXN18331.1"/>
    <property type="molecule type" value="Genomic_DNA"/>
</dbReference>
<dbReference type="InterPro" id="IPR001628">
    <property type="entry name" value="Znf_hrmn_rcpt"/>
</dbReference>
<feature type="transmembrane region" description="Helical" evidence="22">
    <location>
        <begin position="1649"/>
        <end position="1673"/>
    </location>
</feature>
<dbReference type="PRINTS" id="PR00398">
    <property type="entry name" value="STRDHORMONER"/>
</dbReference>
<dbReference type="SUPFAM" id="SSF57716">
    <property type="entry name" value="Glucocorticoid receptor-like (DNA-binding domain)"/>
    <property type="match status" value="1"/>
</dbReference>
<feature type="transmembrane region" description="Helical" evidence="22">
    <location>
        <begin position="1249"/>
        <end position="1266"/>
    </location>
</feature>
<dbReference type="PANTHER" id="PTHR22914">
    <property type="entry name" value="CHITIN SYNTHASE"/>
    <property type="match status" value="1"/>
</dbReference>
<dbReference type="Pfam" id="PF03142">
    <property type="entry name" value="Chitin_synth_2"/>
    <property type="match status" value="1"/>
</dbReference>
<evidence type="ECO:0000259" key="23">
    <source>
        <dbReference type="PROSITE" id="PS51030"/>
    </source>
</evidence>
<evidence type="ECO:0000259" key="24">
    <source>
        <dbReference type="PROSITE" id="PS51843"/>
    </source>
</evidence>
<keyword evidence="6 22" id="KW-0812">Transmembrane</keyword>
<dbReference type="GO" id="GO:0043565">
    <property type="term" value="F:sequence-specific DNA binding"/>
    <property type="evidence" value="ECO:0007669"/>
    <property type="project" value="InterPro"/>
</dbReference>
<dbReference type="GO" id="GO:0003700">
    <property type="term" value="F:DNA-binding transcription factor activity"/>
    <property type="evidence" value="ECO:0007669"/>
    <property type="project" value="InterPro"/>
</dbReference>
<keyword evidence="14 22" id="KW-0472">Membrane</keyword>
<feature type="transmembrane region" description="Helical" evidence="22">
    <location>
        <begin position="1792"/>
        <end position="1814"/>
    </location>
</feature>
<keyword evidence="9" id="KW-0862">Zinc</keyword>
<keyword evidence="4" id="KW-0328">Glycosyltransferase</keyword>
<dbReference type="GO" id="GO:0006031">
    <property type="term" value="P:chitin biosynthetic process"/>
    <property type="evidence" value="ECO:0007669"/>
    <property type="project" value="TreeGrafter"/>
</dbReference>
<feature type="transmembrane region" description="Helical" evidence="22">
    <location>
        <begin position="1860"/>
        <end position="1886"/>
    </location>
</feature>
<evidence type="ECO:0000256" key="17">
    <source>
        <dbReference type="ARBA" id="ARBA00023180"/>
    </source>
</evidence>
<feature type="transmembrane region" description="Helical" evidence="22">
    <location>
        <begin position="1218"/>
        <end position="1237"/>
    </location>
</feature>
<feature type="transmembrane region" description="Helical" evidence="22">
    <location>
        <begin position="1554"/>
        <end position="1571"/>
    </location>
</feature>
<keyword evidence="17" id="KW-0325">Glycoprotein</keyword>
<feature type="transmembrane region" description="Helical" evidence="22">
    <location>
        <begin position="1189"/>
        <end position="1206"/>
    </location>
</feature>
<organism evidence="25 26">
    <name type="scientific">Labeo rohita</name>
    <name type="common">Indian major carp</name>
    <name type="synonym">Cyprinus rohita</name>
    <dbReference type="NCBI Taxonomy" id="84645"/>
    <lineage>
        <taxon>Eukaryota</taxon>
        <taxon>Metazoa</taxon>
        <taxon>Chordata</taxon>
        <taxon>Craniata</taxon>
        <taxon>Vertebrata</taxon>
        <taxon>Euteleostomi</taxon>
        <taxon>Actinopterygii</taxon>
        <taxon>Neopterygii</taxon>
        <taxon>Teleostei</taxon>
        <taxon>Ostariophysi</taxon>
        <taxon>Cypriniformes</taxon>
        <taxon>Cyprinidae</taxon>
        <taxon>Labeoninae</taxon>
        <taxon>Labeonini</taxon>
        <taxon>Labeo</taxon>
    </lineage>
</organism>
<keyword evidence="7" id="KW-0479">Metal-binding</keyword>
<feature type="transmembrane region" description="Helical" evidence="22">
    <location>
        <begin position="545"/>
        <end position="564"/>
    </location>
</feature>
<dbReference type="GO" id="GO:0005886">
    <property type="term" value="C:plasma membrane"/>
    <property type="evidence" value="ECO:0007669"/>
    <property type="project" value="UniProtKB-SubCell"/>
</dbReference>
<keyword evidence="18" id="KW-0539">Nucleus</keyword>
<comment type="catalytic activity">
    <reaction evidence="20">
        <text>[(1-&gt;4)-N-acetyl-beta-D-glucosaminyl](n) + UDP-N-acetyl-alpha-D-glucosamine = [(1-&gt;4)-N-acetyl-beta-D-glucosaminyl](n+1) + UDP + H(+)</text>
        <dbReference type="Rhea" id="RHEA:16637"/>
        <dbReference type="Rhea" id="RHEA-COMP:9593"/>
        <dbReference type="Rhea" id="RHEA-COMP:9595"/>
        <dbReference type="ChEBI" id="CHEBI:15378"/>
        <dbReference type="ChEBI" id="CHEBI:17029"/>
        <dbReference type="ChEBI" id="CHEBI:57705"/>
        <dbReference type="ChEBI" id="CHEBI:58223"/>
        <dbReference type="EC" id="2.4.1.16"/>
    </reaction>
</comment>
<dbReference type="Pfam" id="PF00105">
    <property type="entry name" value="zf-C4"/>
    <property type="match status" value="1"/>
</dbReference>
<dbReference type="SUPFAM" id="SSF53448">
    <property type="entry name" value="Nucleotide-diphospho-sugar transferases"/>
    <property type="match status" value="1"/>
</dbReference>
<feature type="transmembrane region" description="Helical" evidence="22">
    <location>
        <begin position="1591"/>
        <end position="1611"/>
    </location>
</feature>
<dbReference type="Pfam" id="PF00104">
    <property type="entry name" value="Hormone_recep"/>
    <property type="match status" value="1"/>
</dbReference>
<dbReference type="GO" id="GO:0004100">
    <property type="term" value="F:chitin synthase activity"/>
    <property type="evidence" value="ECO:0007669"/>
    <property type="project" value="UniProtKB-EC"/>
</dbReference>